<reference evidence="2" key="2">
    <citation type="journal article" date="2021" name="PeerJ">
        <title>Extensive microbial diversity within the chicken gut microbiome revealed by metagenomics and culture.</title>
        <authorList>
            <person name="Gilroy R."/>
            <person name="Ravi A."/>
            <person name="Getino M."/>
            <person name="Pursley I."/>
            <person name="Horton D.L."/>
            <person name="Alikhan N.F."/>
            <person name="Baker D."/>
            <person name="Gharbi K."/>
            <person name="Hall N."/>
            <person name="Watson M."/>
            <person name="Adriaenssens E.M."/>
            <person name="Foster-Nyarko E."/>
            <person name="Jarju S."/>
            <person name="Secka A."/>
            <person name="Antonio M."/>
            <person name="Oren A."/>
            <person name="Chaudhuri R.R."/>
            <person name="La Ragione R."/>
            <person name="Hildebrand F."/>
            <person name="Pallen M.J."/>
        </authorList>
    </citation>
    <scope>NUCLEOTIDE SEQUENCE</scope>
    <source>
        <strain evidence="2">CHK154-7741</strain>
    </source>
</reference>
<feature type="signal peptide" evidence="1">
    <location>
        <begin position="1"/>
        <end position="24"/>
    </location>
</feature>
<name>A0A9D1N0E2_9CLOT</name>
<organism evidence="2 3">
    <name type="scientific">Candidatus Limenecus avicola</name>
    <dbReference type="NCBI Taxonomy" id="2840847"/>
    <lineage>
        <taxon>Bacteria</taxon>
        <taxon>Bacillati</taxon>
        <taxon>Bacillota</taxon>
        <taxon>Clostridia</taxon>
        <taxon>Eubacteriales</taxon>
        <taxon>Clostridiaceae</taxon>
        <taxon>Clostridiaceae incertae sedis</taxon>
        <taxon>Candidatus Limenecus</taxon>
    </lineage>
</organism>
<sequence>MNKFILTALFILLSVCANLNRAYAATDYATLYEKAQVPDFELVFNIDPYQNEDYQKYAYAPYPLFRLSSTVYFKNQTVPAGYYILTPRVMKNRDYVFFKEAGKVKYIIPVVKKELVPVDFYHNNLPTPKYTKWQSFCKNFREKFYTVFRNSSKKVPPPKSYVVTENIEGDMYLIVLYYGETKYYMVFKSNKY</sequence>
<accession>A0A9D1N0E2</accession>
<dbReference type="Proteomes" id="UP000886748">
    <property type="component" value="Unassembled WGS sequence"/>
</dbReference>
<evidence type="ECO:0000313" key="3">
    <source>
        <dbReference type="Proteomes" id="UP000886748"/>
    </source>
</evidence>
<keyword evidence="1" id="KW-0732">Signal</keyword>
<comment type="caution">
    <text evidence="2">The sequence shown here is derived from an EMBL/GenBank/DDBJ whole genome shotgun (WGS) entry which is preliminary data.</text>
</comment>
<reference evidence="2" key="1">
    <citation type="submission" date="2020-10" db="EMBL/GenBank/DDBJ databases">
        <authorList>
            <person name="Gilroy R."/>
        </authorList>
    </citation>
    <scope>NUCLEOTIDE SEQUENCE</scope>
    <source>
        <strain evidence="2">CHK154-7741</strain>
    </source>
</reference>
<protein>
    <submittedName>
        <fullName evidence="2">Uncharacterized protein</fullName>
    </submittedName>
</protein>
<gene>
    <name evidence="2" type="ORF">IAD26_05115</name>
</gene>
<dbReference type="AlphaFoldDB" id="A0A9D1N0E2"/>
<proteinExistence type="predicted"/>
<feature type="chain" id="PRO_5038846522" evidence="1">
    <location>
        <begin position="25"/>
        <end position="192"/>
    </location>
</feature>
<dbReference type="EMBL" id="DVOD01000035">
    <property type="protein sequence ID" value="HIU92497.1"/>
    <property type="molecule type" value="Genomic_DNA"/>
</dbReference>
<evidence type="ECO:0000313" key="2">
    <source>
        <dbReference type="EMBL" id="HIU92497.1"/>
    </source>
</evidence>
<evidence type="ECO:0000256" key="1">
    <source>
        <dbReference type="SAM" id="SignalP"/>
    </source>
</evidence>